<sequence length="195" mass="22522">MICVSDGARLTPSKAQIEFPKVHRIHQQAHQPQQQIESFVNATVSFNKMNWIIFDGPVDKLWIESLNVELVDSKSLCILIGKKIKFTSSNSLIIEDENLIVVSSHIEFRYNIVYFDLDKFSWRADMKSWIEAIPSNAFSAERKKSLTENMQEMEKYVHIQNFSSPTTLFRPFAVQTKDPTFSSHLHLSTLSWLSP</sequence>
<gene>
    <name evidence="1" type="ORF">EZS28_012846</name>
</gene>
<dbReference type="OrthoDB" id="447173at2759"/>
<dbReference type="InterPro" id="IPR027417">
    <property type="entry name" value="P-loop_NTPase"/>
</dbReference>
<dbReference type="InterPro" id="IPR026983">
    <property type="entry name" value="DHC"/>
</dbReference>
<organism evidence="1 2">
    <name type="scientific">Streblomastix strix</name>
    <dbReference type="NCBI Taxonomy" id="222440"/>
    <lineage>
        <taxon>Eukaryota</taxon>
        <taxon>Metamonada</taxon>
        <taxon>Preaxostyla</taxon>
        <taxon>Oxymonadida</taxon>
        <taxon>Streblomastigidae</taxon>
        <taxon>Streblomastix</taxon>
    </lineage>
</organism>
<protein>
    <recommendedName>
        <fullName evidence="3">Dynein heavy chain</fullName>
    </recommendedName>
</protein>
<dbReference type="PANTHER" id="PTHR22878:SF68">
    <property type="entry name" value="DYNEIN HEAVY CHAIN 6, AXONEMAL-LIKE"/>
    <property type="match status" value="1"/>
</dbReference>
<evidence type="ECO:0000313" key="2">
    <source>
        <dbReference type="Proteomes" id="UP000324800"/>
    </source>
</evidence>
<dbReference type="Gene3D" id="3.40.50.300">
    <property type="entry name" value="P-loop containing nucleotide triphosphate hydrolases"/>
    <property type="match status" value="1"/>
</dbReference>
<dbReference type="GO" id="GO:0007018">
    <property type="term" value="P:microtubule-based movement"/>
    <property type="evidence" value="ECO:0007669"/>
    <property type="project" value="InterPro"/>
</dbReference>
<accession>A0A5J4W9S4</accession>
<evidence type="ECO:0008006" key="3">
    <source>
        <dbReference type="Google" id="ProtNLM"/>
    </source>
</evidence>
<dbReference type="PANTHER" id="PTHR22878">
    <property type="entry name" value="DYNEIN HEAVY CHAIN 6, AXONEMAL-LIKE-RELATED"/>
    <property type="match status" value="1"/>
</dbReference>
<dbReference type="EMBL" id="SNRW01002818">
    <property type="protein sequence ID" value="KAA6391627.1"/>
    <property type="molecule type" value="Genomic_DNA"/>
</dbReference>
<proteinExistence type="predicted"/>
<dbReference type="GO" id="GO:0045505">
    <property type="term" value="F:dynein intermediate chain binding"/>
    <property type="evidence" value="ECO:0007669"/>
    <property type="project" value="InterPro"/>
</dbReference>
<dbReference type="GO" id="GO:0051959">
    <property type="term" value="F:dynein light intermediate chain binding"/>
    <property type="evidence" value="ECO:0007669"/>
    <property type="project" value="InterPro"/>
</dbReference>
<name>A0A5J4W9S4_9EUKA</name>
<dbReference type="GO" id="GO:0030286">
    <property type="term" value="C:dynein complex"/>
    <property type="evidence" value="ECO:0007669"/>
    <property type="project" value="InterPro"/>
</dbReference>
<reference evidence="1 2" key="1">
    <citation type="submission" date="2019-03" db="EMBL/GenBank/DDBJ databases">
        <title>Single cell metagenomics reveals metabolic interactions within the superorganism composed of flagellate Streblomastix strix and complex community of Bacteroidetes bacteria on its surface.</title>
        <authorList>
            <person name="Treitli S.C."/>
            <person name="Kolisko M."/>
            <person name="Husnik F."/>
            <person name="Keeling P."/>
            <person name="Hampl V."/>
        </authorList>
    </citation>
    <scope>NUCLEOTIDE SEQUENCE [LARGE SCALE GENOMIC DNA]</scope>
    <source>
        <strain evidence="1">ST1C</strain>
    </source>
</reference>
<dbReference type="AlphaFoldDB" id="A0A5J4W9S4"/>
<comment type="caution">
    <text evidence="1">The sequence shown here is derived from an EMBL/GenBank/DDBJ whole genome shotgun (WGS) entry which is preliminary data.</text>
</comment>
<dbReference type="Proteomes" id="UP000324800">
    <property type="component" value="Unassembled WGS sequence"/>
</dbReference>
<evidence type="ECO:0000313" key="1">
    <source>
        <dbReference type="EMBL" id="KAA6391627.1"/>
    </source>
</evidence>